<gene>
    <name evidence="9" type="primary">rfbB</name>
    <name evidence="9" type="ORF">EHQ58_08335</name>
</gene>
<keyword evidence="10" id="KW-1185">Reference proteome</keyword>
<dbReference type="InterPro" id="IPR036291">
    <property type="entry name" value="NAD(P)-bd_dom_sf"/>
</dbReference>
<dbReference type="Gene3D" id="3.40.50.720">
    <property type="entry name" value="NAD(P)-binding Rossmann-like Domain"/>
    <property type="match status" value="1"/>
</dbReference>
<feature type="domain" description="NAD(P)-binding" evidence="8">
    <location>
        <begin position="5"/>
        <end position="326"/>
    </location>
</feature>
<evidence type="ECO:0000256" key="7">
    <source>
        <dbReference type="RuleBase" id="RU004473"/>
    </source>
</evidence>
<dbReference type="PANTHER" id="PTHR43000">
    <property type="entry name" value="DTDP-D-GLUCOSE 4,6-DEHYDRATASE-RELATED"/>
    <property type="match status" value="1"/>
</dbReference>
<dbReference type="CDD" id="cd05246">
    <property type="entry name" value="dTDP_GD_SDR_e"/>
    <property type="match status" value="1"/>
</dbReference>
<reference evidence="9" key="1">
    <citation type="journal article" date="2019" name="PLoS Negl. Trop. Dis.">
        <title>Revisiting the worldwide diversity of Leptospira species in the environment.</title>
        <authorList>
            <person name="Vincent A.T."/>
            <person name="Schiettekatte O."/>
            <person name="Bourhy P."/>
            <person name="Veyrier F.J."/>
            <person name="Picardeau M."/>
        </authorList>
    </citation>
    <scope>NUCLEOTIDE SEQUENCE [LARGE SCALE GENOMIC DNA]</scope>
    <source>
        <strain evidence="9">201702476</strain>
    </source>
</reference>
<evidence type="ECO:0000256" key="3">
    <source>
        <dbReference type="ARBA" id="ARBA00008178"/>
    </source>
</evidence>
<keyword evidence="6 7" id="KW-0456">Lyase</keyword>
<dbReference type="NCBIfam" id="TIGR01181">
    <property type="entry name" value="dTDP_gluc_dehyt"/>
    <property type="match status" value="1"/>
</dbReference>
<protein>
    <recommendedName>
        <fullName evidence="4 7">dTDP-glucose 4,6-dehydratase</fullName>
        <ecNumber evidence="4 7">4.2.1.46</ecNumber>
    </recommendedName>
</protein>
<proteinExistence type="inferred from homology"/>
<dbReference type="InterPro" id="IPR005888">
    <property type="entry name" value="dTDP_Gluc_deHydtase"/>
</dbReference>
<comment type="cofactor">
    <cofactor evidence="2 7">
        <name>NAD(+)</name>
        <dbReference type="ChEBI" id="CHEBI:57540"/>
    </cofactor>
</comment>
<name>A0A4R9K652_9LEPT</name>
<comment type="catalytic activity">
    <reaction evidence="1 7">
        <text>dTDP-alpha-D-glucose = dTDP-4-dehydro-6-deoxy-alpha-D-glucose + H2O</text>
        <dbReference type="Rhea" id="RHEA:17221"/>
        <dbReference type="ChEBI" id="CHEBI:15377"/>
        <dbReference type="ChEBI" id="CHEBI:57477"/>
        <dbReference type="ChEBI" id="CHEBI:57649"/>
        <dbReference type="EC" id="4.2.1.46"/>
    </reaction>
</comment>
<sequence length="335" mass="37785">MKSILVTGGAGFIGSNFVPYFLEKNPDTHLINLDLLTYAGNLENLKEVEGNPRYTFVKGDIKDQNLITSLFTKYDIRGVIHFAAESHVDNSISNPEVFLQTNVIGTFVLVHAAYKHWMEKPFVYKPGYESSRFHHVSTDEVYGTLGETGLFEETTAYAPNSPYSASKAGSDFVVRSYHHTYGMNTVTTNCSNNYGPKQHSEKLIPTIIRKAIANEKIPIYGQGTNVRDWLYVLDHAIGIELAFHKGVSGETYNIGGRNERNNNYIVNKICEILDVKRPRSDGKSYKSLITFVADRPGHDLRYAIDATKIETELGWQAHENFESGILKTVDWYLNQ</sequence>
<keyword evidence="5" id="KW-0520">NAD</keyword>
<evidence type="ECO:0000256" key="4">
    <source>
        <dbReference type="ARBA" id="ARBA00011990"/>
    </source>
</evidence>
<evidence type="ECO:0000256" key="6">
    <source>
        <dbReference type="ARBA" id="ARBA00023239"/>
    </source>
</evidence>
<dbReference type="SUPFAM" id="SSF51735">
    <property type="entry name" value="NAD(P)-binding Rossmann-fold domains"/>
    <property type="match status" value="1"/>
</dbReference>
<dbReference type="Proteomes" id="UP000297693">
    <property type="component" value="Unassembled WGS sequence"/>
</dbReference>
<dbReference type="GO" id="GO:0009225">
    <property type="term" value="P:nucleotide-sugar metabolic process"/>
    <property type="evidence" value="ECO:0007669"/>
    <property type="project" value="InterPro"/>
</dbReference>
<dbReference type="InterPro" id="IPR016040">
    <property type="entry name" value="NAD(P)-bd_dom"/>
</dbReference>
<dbReference type="EMBL" id="RQGD01000023">
    <property type="protein sequence ID" value="TGL59777.1"/>
    <property type="molecule type" value="Genomic_DNA"/>
</dbReference>
<comment type="caution">
    <text evidence="9">The sequence shown here is derived from an EMBL/GenBank/DDBJ whole genome shotgun (WGS) entry which is preliminary data.</text>
</comment>
<evidence type="ECO:0000313" key="9">
    <source>
        <dbReference type="EMBL" id="TGL59777.1"/>
    </source>
</evidence>
<dbReference type="Pfam" id="PF16363">
    <property type="entry name" value="GDP_Man_Dehyd"/>
    <property type="match status" value="1"/>
</dbReference>
<evidence type="ECO:0000256" key="5">
    <source>
        <dbReference type="ARBA" id="ARBA00023027"/>
    </source>
</evidence>
<evidence type="ECO:0000313" key="10">
    <source>
        <dbReference type="Proteomes" id="UP000297693"/>
    </source>
</evidence>
<evidence type="ECO:0000259" key="8">
    <source>
        <dbReference type="Pfam" id="PF16363"/>
    </source>
</evidence>
<evidence type="ECO:0000256" key="1">
    <source>
        <dbReference type="ARBA" id="ARBA00001539"/>
    </source>
</evidence>
<organism evidence="9 10">
    <name type="scientific">Leptospira ognonensis</name>
    <dbReference type="NCBI Taxonomy" id="2484945"/>
    <lineage>
        <taxon>Bacteria</taxon>
        <taxon>Pseudomonadati</taxon>
        <taxon>Spirochaetota</taxon>
        <taxon>Spirochaetia</taxon>
        <taxon>Leptospirales</taxon>
        <taxon>Leptospiraceae</taxon>
        <taxon>Leptospira</taxon>
    </lineage>
</organism>
<dbReference type="GO" id="GO:0008460">
    <property type="term" value="F:dTDP-glucose 4,6-dehydratase activity"/>
    <property type="evidence" value="ECO:0007669"/>
    <property type="project" value="UniProtKB-EC"/>
</dbReference>
<accession>A0A4R9K652</accession>
<dbReference type="AlphaFoldDB" id="A0A4R9K652"/>
<dbReference type="EC" id="4.2.1.46" evidence="4 7"/>
<dbReference type="Gene3D" id="3.90.25.10">
    <property type="entry name" value="UDP-galactose 4-epimerase, domain 1"/>
    <property type="match status" value="1"/>
</dbReference>
<evidence type="ECO:0000256" key="2">
    <source>
        <dbReference type="ARBA" id="ARBA00001911"/>
    </source>
</evidence>
<dbReference type="OrthoDB" id="9811743at2"/>
<comment type="similarity">
    <text evidence="3 7">Belongs to the NAD(P)-dependent epimerase/dehydratase family. dTDP-glucose dehydratase subfamily.</text>
</comment>